<dbReference type="PANTHER" id="PTHR43611:SF3">
    <property type="entry name" value="FLAVIN MONONUCLEOTIDE HYDROLASE 1, CHLOROPLATIC"/>
    <property type="match status" value="1"/>
</dbReference>
<dbReference type="PANTHER" id="PTHR43611">
    <property type="entry name" value="ALPHA-D-GLUCOSE 1-PHOSPHATE PHOSPHATASE"/>
    <property type="match status" value="1"/>
</dbReference>
<dbReference type="AlphaFoldDB" id="K1XY57"/>
<dbReference type="InterPro" id="IPR006439">
    <property type="entry name" value="HAD-SF_hydro_IA"/>
</dbReference>
<accession>K1XY57</accession>
<dbReference type="SUPFAM" id="SSF56784">
    <property type="entry name" value="HAD-like"/>
    <property type="match status" value="1"/>
</dbReference>
<proteinExistence type="predicted"/>
<dbReference type="Gene3D" id="3.40.50.1000">
    <property type="entry name" value="HAD superfamily/HAD-like"/>
    <property type="match status" value="1"/>
</dbReference>
<dbReference type="SFLD" id="SFLDS00003">
    <property type="entry name" value="Haloacid_Dehalogenase"/>
    <property type="match status" value="1"/>
</dbReference>
<protein>
    <recommendedName>
        <fullName evidence="2">HAD-superfamily hydrolase, subfamily IA, variant 3</fullName>
    </recommendedName>
</protein>
<dbReference type="NCBIfam" id="TIGR01509">
    <property type="entry name" value="HAD-SF-IA-v3"/>
    <property type="match status" value="1"/>
</dbReference>
<gene>
    <name evidence="1" type="ORF">ACD_78C00214G0002</name>
</gene>
<dbReference type="SFLD" id="SFLDG01129">
    <property type="entry name" value="C1.5:_HAD__Beta-PGM__Phosphata"/>
    <property type="match status" value="1"/>
</dbReference>
<evidence type="ECO:0008006" key="2">
    <source>
        <dbReference type="Google" id="ProtNLM"/>
    </source>
</evidence>
<reference evidence="1" key="1">
    <citation type="journal article" date="2012" name="Science">
        <title>Fermentation, hydrogen, and sulfur metabolism in multiple uncultivated bacterial phyla.</title>
        <authorList>
            <person name="Wrighton K.C."/>
            <person name="Thomas B.C."/>
            <person name="Sharon I."/>
            <person name="Miller C.S."/>
            <person name="Castelle C.J."/>
            <person name="VerBerkmoes N.C."/>
            <person name="Wilkins M.J."/>
            <person name="Hettich R.L."/>
            <person name="Lipton M.S."/>
            <person name="Williams K.H."/>
            <person name="Long P.E."/>
            <person name="Banfield J.F."/>
        </authorList>
    </citation>
    <scope>NUCLEOTIDE SEQUENCE [LARGE SCALE GENOMIC DNA]</scope>
</reference>
<sequence length="196" mass="23329">MIKAIIFDFGGVFSTDDDIREFWQNNAEKLGVDAEEANRISLSIWFEARVGKIDSTIFWEKLGAFTKMSPESFKKYFIEYTGFRDELHQFVKENLYWKYKLAILSNQIESWLEPILEEKKFREIFDIIITSYNTGLVKPDREIYEKVIQDLNLKAEECIYIEDRPKNLEPAKNLGMNVIEFRDYDSFLKELDFLLK</sequence>
<dbReference type="Gene3D" id="1.10.150.240">
    <property type="entry name" value="Putative phosphatase, domain 2"/>
    <property type="match status" value="1"/>
</dbReference>
<dbReference type="InterPro" id="IPR023198">
    <property type="entry name" value="PGP-like_dom2"/>
</dbReference>
<comment type="caution">
    <text evidence="1">The sequence shown here is derived from an EMBL/GenBank/DDBJ whole genome shotgun (WGS) entry which is preliminary data.</text>
</comment>
<organism evidence="1">
    <name type="scientific">uncultured bacterium</name>
    <name type="common">gcode 4</name>
    <dbReference type="NCBI Taxonomy" id="1234023"/>
    <lineage>
        <taxon>Bacteria</taxon>
        <taxon>environmental samples</taxon>
    </lineage>
</organism>
<dbReference type="EMBL" id="AMFJ01034214">
    <property type="protein sequence ID" value="EKD29916.1"/>
    <property type="molecule type" value="Genomic_DNA"/>
</dbReference>
<dbReference type="Pfam" id="PF13419">
    <property type="entry name" value="HAD_2"/>
    <property type="match status" value="1"/>
</dbReference>
<dbReference type="InterPro" id="IPR041492">
    <property type="entry name" value="HAD_2"/>
</dbReference>
<dbReference type="CDD" id="cd02603">
    <property type="entry name" value="HAD_sEH-N_like"/>
    <property type="match status" value="1"/>
</dbReference>
<dbReference type="PRINTS" id="PR00413">
    <property type="entry name" value="HADHALOGNASE"/>
</dbReference>
<dbReference type="InterPro" id="IPR023214">
    <property type="entry name" value="HAD_sf"/>
</dbReference>
<dbReference type="NCBIfam" id="TIGR01549">
    <property type="entry name" value="HAD-SF-IA-v1"/>
    <property type="match status" value="1"/>
</dbReference>
<dbReference type="InterPro" id="IPR036412">
    <property type="entry name" value="HAD-like_sf"/>
</dbReference>
<name>K1XY57_9BACT</name>
<evidence type="ECO:0000313" key="1">
    <source>
        <dbReference type="EMBL" id="EKD29916.1"/>
    </source>
</evidence>